<accession>A0A7N0R929</accession>
<dbReference type="PANTHER" id="PTHR33167:SF33">
    <property type="entry name" value="MYB-CC TYPE TRANSCRIPTION FACTOR LHEQLE-CONTAINING DOMAIN-CONTAINING PROTEIN"/>
    <property type="match status" value="1"/>
</dbReference>
<dbReference type="Gramene" id="Kaladp0001s0320.1.v1.1">
    <property type="protein sequence ID" value="Kaladp0001s0320.1.v1.1"/>
    <property type="gene ID" value="Kaladp0001s0320.v1.1"/>
</dbReference>
<sequence>MERMIDDLRSLESIRKAMLEHDRIFRQQVEELHRVYGVQKMLMNEVKHKLRFSAQSRGHGPPPKVASGCSFSAPVLKSYPCFKETSGSCSGENQIKPGCSDLERPAYKVDTAALKNGQRRHKETESSHNRSRHDDDEEEGADVELTLSIGVAKNCSQRMKKTQQPHCSNTDLLYSKSNSDHYEVKVKNGSSSAVEEPEPGSGVERSDTVTSDQDRKRPRWLFRSLSLHET</sequence>
<name>A0A7N0R929_KALFE</name>
<dbReference type="Proteomes" id="UP000594263">
    <property type="component" value="Unplaced"/>
</dbReference>
<dbReference type="EnsemblPlants" id="Kaladp0001s0320.1.v1.1">
    <property type="protein sequence ID" value="Kaladp0001s0320.1.v1.1"/>
    <property type="gene ID" value="Kaladp0001s0320.v1.1"/>
</dbReference>
<dbReference type="PANTHER" id="PTHR33167">
    <property type="entry name" value="TRANSCRIPTION FACTOR, PUTATIVE (DUF863)-RELATED"/>
    <property type="match status" value="1"/>
</dbReference>
<protein>
    <submittedName>
        <fullName evidence="2">Uncharacterized protein</fullName>
    </submittedName>
</protein>
<evidence type="ECO:0000256" key="1">
    <source>
        <dbReference type="SAM" id="MobiDB-lite"/>
    </source>
</evidence>
<proteinExistence type="predicted"/>
<reference evidence="2" key="1">
    <citation type="submission" date="2021-01" db="UniProtKB">
        <authorList>
            <consortium name="EnsemblPlants"/>
        </authorList>
    </citation>
    <scope>IDENTIFICATION</scope>
</reference>
<feature type="compositionally biased region" description="Basic and acidic residues" evidence="1">
    <location>
        <begin position="204"/>
        <end position="215"/>
    </location>
</feature>
<feature type="compositionally biased region" description="Basic and acidic residues" evidence="1">
    <location>
        <begin position="122"/>
        <end position="134"/>
    </location>
</feature>
<organism evidence="2 3">
    <name type="scientific">Kalanchoe fedtschenkoi</name>
    <name type="common">Lavender scallops</name>
    <name type="synonym">South American air plant</name>
    <dbReference type="NCBI Taxonomy" id="63787"/>
    <lineage>
        <taxon>Eukaryota</taxon>
        <taxon>Viridiplantae</taxon>
        <taxon>Streptophyta</taxon>
        <taxon>Embryophyta</taxon>
        <taxon>Tracheophyta</taxon>
        <taxon>Spermatophyta</taxon>
        <taxon>Magnoliopsida</taxon>
        <taxon>eudicotyledons</taxon>
        <taxon>Gunneridae</taxon>
        <taxon>Pentapetalae</taxon>
        <taxon>Saxifragales</taxon>
        <taxon>Crassulaceae</taxon>
        <taxon>Kalanchoe</taxon>
    </lineage>
</organism>
<keyword evidence="3" id="KW-1185">Reference proteome</keyword>
<evidence type="ECO:0000313" key="3">
    <source>
        <dbReference type="Proteomes" id="UP000594263"/>
    </source>
</evidence>
<evidence type="ECO:0000313" key="2">
    <source>
        <dbReference type="EnsemblPlants" id="Kaladp0001s0320.1.v1.1"/>
    </source>
</evidence>
<feature type="region of interest" description="Disordered" evidence="1">
    <location>
        <begin position="112"/>
        <end position="141"/>
    </location>
</feature>
<dbReference type="AlphaFoldDB" id="A0A7N0R929"/>
<feature type="region of interest" description="Disordered" evidence="1">
    <location>
        <begin position="181"/>
        <end position="219"/>
    </location>
</feature>
<dbReference type="OMA" id="MQRHEDI"/>